<accession>A0A1T4XEI8</accession>
<protein>
    <submittedName>
        <fullName evidence="1">Outer membrane lipoprotein-sorting protein</fullName>
    </submittedName>
</protein>
<dbReference type="Proteomes" id="UP000190105">
    <property type="component" value="Unassembled WGS sequence"/>
</dbReference>
<evidence type="ECO:0000313" key="2">
    <source>
        <dbReference type="Proteomes" id="UP000190105"/>
    </source>
</evidence>
<keyword evidence="2" id="KW-1185">Reference proteome</keyword>
<reference evidence="2" key="1">
    <citation type="submission" date="2017-02" db="EMBL/GenBank/DDBJ databases">
        <authorList>
            <person name="Varghese N."/>
            <person name="Submissions S."/>
        </authorList>
    </citation>
    <scope>NUCLEOTIDE SEQUENCE [LARGE SCALE GENOMIC DNA]</scope>
    <source>
        <strain evidence="2">USBA 833</strain>
    </source>
</reference>
<organism evidence="1 2">
    <name type="scientific">Caloramator quimbayensis</name>
    <dbReference type="NCBI Taxonomy" id="1147123"/>
    <lineage>
        <taxon>Bacteria</taxon>
        <taxon>Bacillati</taxon>
        <taxon>Bacillota</taxon>
        <taxon>Clostridia</taxon>
        <taxon>Eubacteriales</taxon>
        <taxon>Clostridiaceae</taxon>
        <taxon>Caloramator</taxon>
    </lineage>
</organism>
<keyword evidence="1" id="KW-0449">Lipoprotein</keyword>
<dbReference type="STRING" id="1147123.SAMN05443428_10888"/>
<evidence type="ECO:0000313" key="1">
    <source>
        <dbReference type="EMBL" id="SKA87962.1"/>
    </source>
</evidence>
<dbReference type="AlphaFoldDB" id="A0A1T4XEI8"/>
<dbReference type="EMBL" id="FUYH01000008">
    <property type="protein sequence ID" value="SKA87962.1"/>
    <property type="molecule type" value="Genomic_DNA"/>
</dbReference>
<dbReference type="Gene3D" id="2.50.20.10">
    <property type="entry name" value="Lipoprotein localisation LolA/LolB/LppX"/>
    <property type="match status" value="1"/>
</dbReference>
<dbReference type="SUPFAM" id="SSF89392">
    <property type="entry name" value="Prokaryotic lipoproteins and lipoprotein localization factors"/>
    <property type="match status" value="1"/>
</dbReference>
<name>A0A1T4XEI8_9CLOT</name>
<proteinExistence type="predicted"/>
<sequence>MKSYSTSAHITVYGNKGIGEYEVKQYCVFPDKFRVETIEPLFLKGKVTVFNDGKWKVYHPLIDKYFEIENLRNIDQIVYLGIIQKDLFVSSDSKYKFENKDDKDFIMISCRIPKESEYGKFAVLYLNKDNFNPVMMEIIDNSQNVKVRVNYNDFEYNKDFDDSLFKLN</sequence>
<gene>
    <name evidence="1" type="ORF">SAMN05443428_10888</name>
</gene>
<dbReference type="InterPro" id="IPR029046">
    <property type="entry name" value="LolA/LolB/LppX"/>
</dbReference>